<dbReference type="EMBL" id="RXNR01000015">
    <property type="protein sequence ID" value="RTQ93898.1"/>
    <property type="molecule type" value="Genomic_DNA"/>
</dbReference>
<dbReference type="OrthoDB" id="5024156at2"/>
<dbReference type="Pfam" id="PF09678">
    <property type="entry name" value="Caa3_CtaG"/>
    <property type="match status" value="1"/>
</dbReference>
<dbReference type="AlphaFoldDB" id="A0A3S0KK98"/>
<feature type="transmembrane region" description="Helical" evidence="6">
    <location>
        <begin position="231"/>
        <end position="250"/>
    </location>
</feature>
<name>A0A3S0KK98_9BACI</name>
<comment type="subcellular location">
    <subcellularLocation>
        <location evidence="1">Cell membrane</location>
        <topology evidence="1">Multi-pass membrane protein</topology>
    </subcellularLocation>
</comment>
<comment type="caution">
    <text evidence="7">The sequence shown here is derived from an EMBL/GenBank/DDBJ whole genome shotgun (WGS) entry which is preliminary data.</text>
</comment>
<organism evidence="7 8">
    <name type="scientific">Lysinibacillus telephonicus</name>
    <dbReference type="NCBI Taxonomy" id="1714840"/>
    <lineage>
        <taxon>Bacteria</taxon>
        <taxon>Bacillati</taxon>
        <taxon>Bacillota</taxon>
        <taxon>Bacilli</taxon>
        <taxon>Bacillales</taxon>
        <taxon>Bacillaceae</taxon>
        <taxon>Lysinibacillus</taxon>
    </lineage>
</organism>
<evidence type="ECO:0000256" key="3">
    <source>
        <dbReference type="ARBA" id="ARBA00022692"/>
    </source>
</evidence>
<feature type="transmembrane region" description="Helical" evidence="6">
    <location>
        <begin position="17"/>
        <end position="37"/>
    </location>
</feature>
<dbReference type="GO" id="GO:0005886">
    <property type="term" value="C:plasma membrane"/>
    <property type="evidence" value="ECO:0007669"/>
    <property type="project" value="UniProtKB-SubCell"/>
</dbReference>
<accession>A0A3S0KK98</accession>
<feature type="transmembrane region" description="Helical" evidence="6">
    <location>
        <begin position="49"/>
        <end position="68"/>
    </location>
</feature>
<protein>
    <submittedName>
        <fullName evidence="7">Cytochrome c oxidase assembly protein</fullName>
    </submittedName>
</protein>
<keyword evidence="5 6" id="KW-0472">Membrane</keyword>
<keyword evidence="2" id="KW-1003">Cell membrane</keyword>
<sequence length="264" mass="29875">MHTHHQPISENNVFDTIILSIPFMFIIFIFIMAVYMANKKYQRWPVYRIVFFIVGILCIASALIGPIAERAHTSFQAHMIMHLLLGMLGPLLISLSAPMTLVLRSLSIKHARRLSKLLKSAYVQFICHPITATILNIGGLWVLYTTDLFSMMHSSIIIYTLVHLHIFLAGYVFTISMIYIDPTPHPTSFYLRACILVIAMAGHSILSKWIYANPPAGVESTDAELGGMMMYYAGDEIDLVIVVILCYQFFKGNSYWAKKAHLLS</sequence>
<evidence type="ECO:0000256" key="1">
    <source>
        <dbReference type="ARBA" id="ARBA00004651"/>
    </source>
</evidence>
<evidence type="ECO:0000313" key="7">
    <source>
        <dbReference type="EMBL" id="RTQ93898.1"/>
    </source>
</evidence>
<evidence type="ECO:0000256" key="2">
    <source>
        <dbReference type="ARBA" id="ARBA00022475"/>
    </source>
</evidence>
<dbReference type="InterPro" id="IPR019108">
    <property type="entry name" value="Caa3_assmbl_CtaG-rel"/>
</dbReference>
<evidence type="ECO:0000256" key="4">
    <source>
        <dbReference type="ARBA" id="ARBA00022989"/>
    </source>
</evidence>
<gene>
    <name evidence="7" type="ORF">EKG35_07195</name>
</gene>
<feature type="transmembrane region" description="Helical" evidence="6">
    <location>
        <begin position="189"/>
        <end position="211"/>
    </location>
</feature>
<reference evidence="7 8" key="1">
    <citation type="submission" date="2018-12" db="EMBL/GenBank/DDBJ databases">
        <authorList>
            <person name="Yu L."/>
        </authorList>
    </citation>
    <scope>NUCLEOTIDE SEQUENCE [LARGE SCALE GENOMIC DNA]</scope>
    <source>
        <strain evidence="7 8">S5H2222</strain>
    </source>
</reference>
<feature type="transmembrane region" description="Helical" evidence="6">
    <location>
        <begin position="156"/>
        <end position="180"/>
    </location>
</feature>
<keyword evidence="4 6" id="KW-1133">Transmembrane helix</keyword>
<dbReference type="RefSeq" id="WP_126293769.1">
    <property type="nucleotide sequence ID" value="NZ_RXNR01000015.1"/>
</dbReference>
<dbReference type="Proteomes" id="UP000276349">
    <property type="component" value="Unassembled WGS sequence"/>
</dbReference>
<evidence type="ECO:0000256" key="6">
    <source>
        <dbReference type="SAM" id="Phobius"/>
    </source>
</evidence>
<feature type="transmembrane region" description="Helical" evidence="6">
    <location>
        <begin position="80"/>
        <end position="102"/>
    </location>
</feature>
<evidence type="ECO:0000256" key="5">
    <source>
        <dbReference type="ARBA" id="ARBA00023136"/>
    </source>
</evidence>
<feature type="transmembrane region" description="Helical" evidence="6">
    <location>
        <begin position="122"/>
        <end position="144"/>
    </location>
</feature>
<proteinExistence type="predicted"/>
<keyword evidence="8" id="KW-1185">Reference proteome</keyword>
<keyword evidence="3 6" id="KW-0812">Transmembrane</keyword>
<evidence type="ECO:0000313" key="8">
    <source>
        <dbReference type="Proteomes" id="UP000276349"/>
    </source>
</evidence>